<dbReference type="InterPro" id="IPR042230">
    <property type="entry name" value="CusF_sf"/>
</dbReference>
<sequence>MNTKKIAIVPMIIGVLAALMVGILMGKLFFEGTQTPSATDSGAKNEPLYWVAPMDANYRRDKPGKSPMGMDLVPVYDEPQSANDFGEGVVEISSSVVNNLGVRTAIATQDYFEQTITTVGIVKYDEDKLVHIHPRVDGWIEKLYVKTVGDPVVKNQALYTLYSPELVGAQEEYLIALNRKNNTLIQAAKARLLALQLSEEYIERLRTNKKVSQTVTFYAPQSGVLDDLKVREGFYVKPGNTLMSIGQLDEVWVEGEVFERDASLIVENAKVDMTLATYPGKVWQGDIEYIYPSLNAATRTLRVRLSFVNADRLLKPNMFTELRIKNQSSQRSVLVPKEAVIRTGQDDRVVLALGQGRFKSVNVTIGHVNHEVIEILEGINSGDEVVVSAQFLLDSESSISSDFLRMMPDEDDVTDIMNANVDGVINKINIDSRILNISREAIVKWNREAETMDFVVASHINLSELEIGQNINFTFEIRDEFVVVELVVLEDKTHDQHKGH</sequence>
<keyword evidence="10" id="KW-1185">Reference proteome</keyword>
<accession>A0ABQ6H320</accession>
<comment type="similarity">
    <text evidence="1">Belongs to the membrane fusion protein (MFP) (TC 8.A.1) family.</text>
</comment>
<dbReference type="InterPro" id="IPR051909">
    <property type="entry name" value="MFP_Cation_Efflux"/>
</dbReference>
<dbReference type="InterPro" id="IPR058791">
    <property type="entry name" value="3HB_CusB"/>
</dbReference>
<organism evidence="9 10">
    <name type="scientific">Thalassotalea eurytherma</name>
    <dbReference type="NCBI Taxonomy" id="1144278"/>
    <lineage>
        <taxon>Bacteria</taxon>
        <taxon>Pseudomonadati</taxon>
        <taxon>Pseudomonadota</taxon>
        <taxon>Gammaproteobacteria</taxon>
        <taxon>Alteromonadales</taxon>
        <taxon>Colwelliaceae</taxon>
        <taxon>Thalassotalea</taxon>
    </lineage>
</organism>
<feature type="domain" description="Heavy metal binding" evidence="4">
    <location>
        <begin position="49"/>
        <end position="75"/>
    </location>
</feature>
<protein>
    <submittedName>
        <fullName evidence="9">Copper transporter</fullName>
    </submittedName>
</protein>
<keyword evidence="2" id="KW-0813">Transport</keyword>
<evidence type="ECO:0000313" key="9">
    <source>
        <dbReference type="EMBL" id="GLX81909.1"/>
    </source>
</evidence>
<dbReference type="Proteomes" id="UP001157133">
    <property type="component" value="Unassembled WGS sequence"/>
</dbReference>
<feature type="domain" description="CusB-like barrel-sandwich hybrid" evidence="6">
    <location>
        <begin position="130"/>
        <end position="245"/>
    </location>
</feature>
<gene>
    <name evidence="9" type="ORF">theurythT_13610</name>
</gene>
<keyword evidence="3" id="KW-0812">Transmembrane</keyword>
<name>A0ABQ6H320_9GAMM</name>
<keyword evidence="3" id="KW-0472">Membrane</keyword>
<dbReference type="PANTHER" id="PTHR30097:SF15">
    <property type="entry name" value="CATION EFFLUX SYSTEM PROTEIN CUSB"/>
    <property type="match status" value="1"/>
</dbReference>
<keyword evidence="3" id="KW-1133">Transmembrane helix</keyword>
<dbReference type="InterPro" id="IPR058627">
    <property type="entry name" value="MdtA-like_C"/>
</dbReference>
<dbReference type="InterPro" id="IPR058790">
    <property type="entry name" value="BSH_CusB"/>
</dbReference>
<dbReference type="NCBIfam" id="TIGR01730">
    <property type="entry name" value="RND_mfp"/>
    <property type="match status" value="1"/>
</dbReference>
<feature type="domain" description="CusB-like three alpha-helical bundle" evidence="5">
    <location>
        <begin position="165"/>
        <end position="212"/>
    </location>
</feature>
<dbReference type="RefSeq" id="WP_284207254.1">
    <property type="nucleotide sequence ID" value="NZ_BSSU01000006.1"/>
</dbReference>
<dbReference type="PANTHER" id="PTHR30097">
    <property type="entry name" value="CATION EFFLUX SYSTEM PROTEIN CUSB"/>
    <property type="match status" value="1"/>
</dbReference>
<dbReference type="Pfam" id="PF19335">
    <property type="entry name" value="HMBD"/>
    <property type="match status" value="1"/>
</dbReference>
<dbReference type="Gene3D" id="2.40.50.100">
    <property type="match status" value="1"/>
</dbReference>
<dbReference type="Pfam" id="PF11604">
    <property type="entry name" value="CusF_Ec"/>
    <property type="match status" value="1"/>
</dbReference>
<dbReference type="Pfam" id="PF25954">
    <property type="entry name" value="Beta-barrel_RND_2"/>
    <property type="match status" value="1"/>
</dbReference>
<comment type="caution">
    <text evidence="9">The sequence shown here is derived from an EMBL/GenBank/DDBJ whole genome shotgun (WGS) entry which is preliminary data.</text>
</comment>
<evidence type="ECO:0000259" key="6">
    <source>
        <dbReference type="Pfam" id="PF25919"/>
    </source>
</evidence>
<evidence type="ECO:0000256" key="2">
    <source>
        <dbReference type="ARBA" id="ARBA00022448"/>
    </source>
</evidence>
<dbReference type="Pfam" id="PF25967">
    <property type="entry name" value="RND-MFP_C"/>
    <property type="match status" value="1"/>
</dbReference>
<dbReference type="SUPFAM" id="SSF111369">
    <property type="entry name" value="HlyD-like secretion proteins"/>
    <property type="match status" value="1"/>
</dbReference>
<evidence type="ECO:0000256" key="1">
    <source>
        <dbReference type="ARBA" id="ARBA00009477"/>
    </source>
</evidence>
<proteinExistence type="inferred from homology"/>
<evidence type="ECO:0000259" key="5">
    <source>
        <dbReference type="Pfam" id="PF25869"/>
    </source>
</evidence>
<evidence type="ECO:0000256" key="3">
    <source>
        <dbReference type="SAM" id="Phobius"/>
    </source>
</evidence>
<dbReference type="InterPro" id="IPR058792">
    <property type="entry name" value="Beta-barrel_RND_2"/>
</dbReference>
<dbReference type="InterPro" id="IPR021647">
    <property type="entry name" value="CusF_Ec"/>
</dbReference>
<evidence type="ECO:0000259" key="8">
    <source>
        <dbReference type="Pfam" id="PF25967"/>
    </source>
</evidence>
<dbReference type="InterPro" id="IPR006143">
    <property type="entry name" value="RND_pump_MFP"/>
</dbReference>
<dbReference type="Pfam" id="PF25869">
    <property type="entry name" value="3HB_CusB"/>
    <property type="match status" value="1"/>
</dbReference>
<dbReference type="Gene3D" id="2.40.50.320">
    <property type="entry name" value="Copper binding periplasmic protein CusF"/>
    <property type="match status" value="1"/>
</dbReference>
<dbReference type="Gene3D" id="6.10.140.730">
    <property type="match status" value="1"/>
</dbReference>
<feature type="transmembrane region" description="Helical" evidence="3">
    <location>
        <begin position="7"/>
        <end position="30"/>
    </location>
</feature>
<dbReference type="EMBL" id="BSSU01000006">
    <property type="protein sequence ID" value="GLX81909.1"/>
    <property type="molecule type" value="Genomic_DNA"/>
</dbReference>
<evidence type="ECO:0000259" key="7">
    <source>
        <dbReference type="Pfam" id="PF25954"/>
    </source>
</evidence>
<reference evidence="9 10" key="1">
    <citation type="submission" date="2023-03" db="EMBL/GenBank/DDBJ databases">
        <title>Draft genome sequence of Thalassotalea eurytherma JCM 18482T.</title>
        <authorList>
            <person name="Sawabe T."/>
        </authorList>
    </citation>
    <scope>NUCLEOTIDE SEQUENCE [LARGE SCALE GENOMIC DNA]</scope>
    <source>
        <strain evidence="9 10">JCM 18482</strain>
    </source>
</reference>
<dbReference type="InterPro" id="IPR045800">
    <property type="entry name" value="HMBD"/>
</dbReference>
<evidence type="ECO:0000259" key="4">
    <source>
        <dbReference type="Pfam" id="PF19335"/>
    </source>
</evidence>
<feature type="domain" description="CusB-like beta-barrel" evidence="7">
    <location>
        <begin position="250"/>
        <end position="327"/>
    </location>
</feature>
<evidence type="ECO:0000313" key="10">
    <source>
        <dbReference type="Proteomes" id="UP001157133"/>
    </source>
</evidence>
<dbReference type="Pfam" id="PF25919">
    <property type="entry name" value="BSH_CusB"/>
    <property type="match status" value="1"/>
</dbReference>
<dbReference type="Gene3D" id="2.40.420.20">
    <property type="match status" value="1"/>
</dbReference>
<feature type="domain" description="Multidrug resistance protein MdtA-like C-terminal permuted SH3" evidence="8">
    <location>
        <begin position="333"/>
        <end position="388"/>
    </location>
</feature>
<dbReference type="Gene3D" id="2.40.30.170">
    <property type="match status" value="1"/>
</dbReference>